<dbReference type="EMBL" id="JBHSNZ010000014">
    <property type="protein sequence ID" value="MFC5809970.1"/>
    <property type="molecule type" value="Genomic_DNA"/>
</dbReference>
<dbReference type="InterPro" id="IPR003029">
    <property type="entry name" value="S1_domain"/>
</dbReference>
<accession>A0ABW1BAC8</accession>
<protein>
    <submittedName>
        <fullName evidence="2">S1 RNA-binding domain-containing protein</fullName>
    </submittedName>
</protein>
<dbReference type="Proteomes" id="UP001596112">
    <property type="component" value="Unassembled WGS sequence"/>
</dbReference>
<organism evidence="2 3">
    <name type="scientific">Streptomyces heilongjiangensis</name>
    <dbReference type="NCBI Taxonomy" id="945052"/>
    <lineage>
        <taxon>Bacteria</taxon>
        <taxon>Bacillati</taxon>
        <taxon>Actinomycetota</taxon>
        <taxon>Actinomycetes</taxon>
        <taxon>Kitasatosporales</taxon>
        <taxon>Streptomycetaceae</taxon>
        <taxon>Streptomyces</taxon>
    </lineage>
</organism>
<dbReference type="SUPFAM" id="SSF50249">
    <property type="entry name" value="Nucleic acid-binding proteins"/>
    <property type="match status" value="1"/>
</dbReference>
<dbReference type="SMART" id="SM00316">
    <property type="entry name" value="S1"/>
    <property type="match status" value="2"/>
</dbReference>
<sequence>MVTHRLTRDERPIPGNVFVATPFGVKRTTDGELFDYDSFFKSELVPLISSLGMTPVRADALYGGDSVLAPVWKGIQQAEIVLVVFSDESVNVSIEFAWAYLLGKKMIYLTQDLKEIPSDVKDLRTITYSSHYAHMNRMREELRLALEAVREESVVEMTLLPMIGGGTVPVPARVVSASREFVVVETDDGRHGVLSNADVDYTRLVTDMTVKYEVGTRLQGAFDVDARGDMRYTLLAGSLNPWPALSADYPVGKVFTGTVHNVHPTLGVFVHVAHGVNGLLAKSDVVVAAGLEPGDDVEVAVLRMDTERRRILLRLVKPPRQGRPLTTVPRNAPAAREEARLSVGDRFDGEVVRTRAEGQGGYALLKLPGRRRPVILHCTAMSEELRKDLNAGEIEPGEMIWVEILSVDPQRDRILVKEIPEPADEHGAAA</sequence>
<dbReference type="RefSeq" id="WP_272168453.1">
    <property type="nucleotide sequence ID" value="NZ_JAQOSL010000003.1"/>
</dbReference>
<evidence type="ECO:0000259" key="1">
    <source>
        <dbReference type="PROSITE" id="PS50126"/>
    </source>
</evidence>
<feature type="domain" description="S1 motif" evidence="1">
    <location>
        <begin position="252"/>
        <end position="316"/>
    </location>
</feature>
<dbReference type="Gene3D" id="2.40.50.140">
    <property type="entry name" value="Nucleic acid-binding proteins"/>
    <property type="match status" value="1"/>
</dbReference>
<reference evidence="3" key="1">
    <citation type="journal article" date="2019" name="Int. J. Syst. Evol. Microbiol.">
        <title>The Global Catalogue of Microorganisms (GCM) 10K type strain sequencing project: providing services to taxonomists for standard genome sequencing and annotation.</title>
        <authorList>
            <consortium name="The Broad Institute Genomics Platform"/>
            <consortium name="The Broad Institute Genome Sequencing Center for Infectious Disease"/>
            <person name="Wu L."/>
            <person name="Ma J."/>
        </authorList>
    </citation>
    <scope>NUCLEOTIDE SEQUENCE [LARGE SCALE GENOMIC DNA]</scope>
    <source>
        <strain evidence="3">JCM 9918</strain>
    </source>
</reference>
<evidence type="ECO:0000313" key="3">
    <source>
        <dbReference type="Proteomes" id="UP001596112"/>
    </source>
</evidence>
<dbReference type="PANTHER" id="PTHR10724">
    <property type="entry name" value="30S RIBOSOMAL PROTEIN S1"/>
    <property type="match status" value="1"/>
</dbReference>
<dbReference type="InterPro" id="IPR012340">
    <property type="entry name" value="NA-bd_OB-fold"/>
</dbReference>
<name>A0ABW1BAC8_9ACTN</name>
<dbReference type="InterPro" id="IPR050437">
    <property type="entry name" value="Ribos_protein_bS1-like"/>
</dbReference>
<dbReference type="Pfam" id="PF00575">
    <property type="entry name" value="S1"/>
    <property type="match status" value="1"/>
</dbReference>
<gene>
    <name evidence="2" type="ORF">ACFQGO_21095</name>
</gene>
<proteinExistence type="predicted"/>
<evidence type="ECO:0000313" key="2">
    <source>
        <dbReference type="EMBL" id="MFC5809970.1"/>
    </source>
</evidence>
<keyword evidence="3" id="KW-1185">Reference proteome</keyword>
<dbReference type="PROSITE" id="PS50126">
    <property type="entry name" value="S1"/>
    <property type="match status" value="1"/>
</dbReference>
<dbReference type="Gene3D" id="3.40.50.450">
    <property type="match status" value="1"/>
</dbReference>
<comment type="caution">
    <text evidence="2">The sequence shown here is derived from an EMBL/GenBank/DDBJ whole genome shotgun (WGS) entry which is preliminary data.</text>
</comment>